<dbReference type="Proteomes" id="UP001165586">
    <property type="component" value="Unassembled WGS sequence"/>
</dbReference>
<proteinExistence type="predicted"/>
<accession>A0ABT2HBM2</accession>
<gene>
    <name evidence="1" type="ORF">N1032_26800</name>
</gene>
<protein>
    <submittedName>
        <fullName evidence="1">Uncharacterized protein</fullName>
    </submittedName>
</protein>
<dbReference type="EMBL" id="JANLCJ010000620">
    <property type="protein sequence ID" value="MCS5737345.1"/>
    <property type="molecule type" value="Genomic_DNA"/>
</dbReference>
<evidence type="ECO:0000313" key="2">
    <source>
        <dbReference type="Proteomes" id="UP001165586"/>
    </source>
</evidence>
<sequence length="82" mass="9634">QVIKALQEALLVHKAEIARLNEEESRLVIRMAQPMLSDHARWSLTLTYTECENKITRSREQIRDIYQQIRAEEVKASARLDQ</sequence>
<evidence type="ECO:0000313" key="1">
    <source>
        <dbReference type="EMBL" id="MCS5737345.1"/>
    </source>
</evidence>
<reference evidence="1" key="1">
    <citation type="submission" date="2022-08" db="EMBL/GenBank/DDBJ databases">
        <authorList>
            <person name="Deng Y."/>
            <person name="Han X.-F."/>
            <person name="Zhang Y.-Q."/>
        </authorList>
    </citation>
    <scope>NUCLEOTIDE SEQUENCE</scope>
    <source>
        <strain evidence="1">CPCC 203386</strain>
    </source>
</reference>
<keyword evidence="2" id="KW-1185">Reference proteome</keyword>
<comment type="caution">
    <text evidence="1">The sequence shown here is derived from an EMBL/GenBank/DDBJ whole genome shotgun (WGS) entry which is preliminary data.</text>
</comment>
<name>A0ABT2HBM2_9MICO</name>
<feature type="non-terminal residue" evidence="1">
    <location>
        <position position="1"/>
    </location>
</feature>
<dbReference type="RefSeq" id="WP_259543713.1">
    <property type="nucleotide sequence ID" value="NZ_JANLCJ010000620.1"/>
</dbReference>
<organism evidence="1 2">
    <name type="scientific">Herbiconiux daphne</name>
    <dbReference type="NCBI Taxonomy" id="2970914"/>
    <lineage>
        <taxon>Bacteria</taxon>
        <taxon>Bacillati</taxon>
        <taxon>Actinomycetota</taxon>
        <taxon>Actinomycetes</taxon>
        <taxon>Micrococcales</taxon>
        <taxon>Microbacteriaceae</taxon>
        <taxon>Herbiconiux</taxon>
    </lineage>
</organism>